<sequence length="65" mass="7314">MTAAEKRLDLQYDAVEQAIAWHSGDMRAAIATLIDDCKHLRDQLDTAQKCMSKGLTRGWVPSPER</sequence>
<gene>
    <name evidence="1" type="ORF">LPU83_pLPU83d_1662</name>
</gene>
<keyword evidence="1" id="KW-0614">Plasmid</keyword>
<protein>
    <submittedName>
        <fullName evidence="1">Uncharacterized protein</fullName>
    </submittedName>
</protein>
<dbReference type="EMBL" id="HG916855">
    <property type="protein sequence ID" value="CDM63032.1"/>
    <property type="molecule type" value="Genomic_DNA"/>
</dbReference>
<name>W6RPR5_9HYPH</name>
<dbReference type="HOGENOM" id="CLU_195317_0_0_5"/>
<evidence type="ECO:0000313" key="2">
    <source>
        <dbReference type="Proteomes" id="UP000019443"/>
    </source>
</evidence>
<organism evidence="1 2">
    <name type="scientific">Rhizobium favelukesii</name>
    <dbReference type="NCBI Taxonomy" id="348824"/>
    <lineage>
        <taxon>Bacteria</taxon>
        <taxon>Pseudomonadati</taxon>
        <taxon>Pseudomonadota</taxon>
        <taxon>Alphaproteobacteria</taxon>
        <taxon>Hyphomicrobiales</taxon>
        <taxon>Rhizobiaceae</taxon>
        <taxon>Rhizobium/Agrobacterium group</taxon>
        <taxon>Rhizobium</taxon>
    </lineage>
</organism>
<geneLocation type="plasmid" evidence="1 2">
    <name>pLPU83d</name>
</geneLocation>
<proteinExistence type="predicted"/>
<dbReference type="KEGG" id="rhl:LPU83_pLPU83d_1662"/>
<keyword evidence="2" id="KW-1185">Reference proteome</keyword>
<reference evidence="1" key="1">
    <citation type="submission" date="2013-11" db="EMBL/GenBank/DDBJ databases">
        <title>Draft genome sequence of the broad-host-range Rhizobium sp. LPU83 strain, a member of the low-genetic diversity Oregon-like Rhizobium sp. group.</title>
        <authorList>
            <person name="Wibberg D."/>
            <person name="Puehler A."/>
            <person name="Schlueter A."/>
        </authorList>
    </citation>
    <scope>NUCLEOTIDE SEQUENCE [LARGE SCALE GENOMIC DNA]</scope>
    <source>
        <strain evidence="1">LPU83</strain>
        <plasmid evidence="1">pLPU83d</plasmid>
    </source>
</reference>
<dbReference type="Proteomes" id="UP000019443">
    <property type="component" value="Plasmid pLPU83d"/>
</dbReference>
<evidence type="ECO:0000313" key="1">
    <source>
        <dbReference type="EMBL" id="CDM63032.1"/>
    </source>
</evidence>
<accession>W6RPR5</accession>
<dbReference type="PATRIC" id="fig|348824.6.peg.7411"/>
<dbReference type="AlphaFoldDB" id="W6RPR5"/>